<name>A0ACC0D9D0_9PEZI</name>
<dbReference type="Proteomes" id="UP001497680">
    <property type="component" value="Unassembled WGS sequence"/>
</dbReference>
<accession>A0ACC0D9D0</accession>
<reference evidence="1 2" key="1">
    <citation type="journal article" date="2022" name="New Phytol.">
        <title>Ecological generalism drives hyperdiversity of secondary metabolite gene clusters in xylarialean endophytes.</title>
        <authorList>
            <person name="Franco M.E.E."/>
            <person name="Wisecaver J.H."/>
            <person name="Arnold A.E."/>
            <person name="Ju Y.M."/>
            <person name="Slot J.C."/>
            <person name="Ahrendt S."/>
            <person name="Moore L.P."/>
            <person name="Eastman K.E."/>
            <person name="Scott K."/>
            <person name="Konkel Z."/>
            <person name="Mondo S.J."/>
            <person name="Kuo A."/>
            <person name="Hayes R.D."/>
            <person name="Haridas S."/>
            <person name="Andreopoulos B."/>
            <person name="Riley R."/>
            <person name="LaButti K."/>
            <person name="Pangilinan J."/>
            <person name="Lipzen A."/>
            <person name="Amirebrahimi M."/>
            <person name="Yan J."/>
            <person name="Adam C."/>
            <person name="Keymanesh K."/>
            <person name="Ng V."/>
            <person name="Louie K."/>
            <person name="Northen T."/>
            <person name="Drula E."/>
            <person name="Henrissat B."/>
            <person name="Hsieh H.M."/>
            <person name="Youens-Clark K."/>
            <person name="Lutzoni F."/>
            <person name="Miadlikowska J."/>
            <person name="Eastwood D.C."/>
            <person name="Hamelin R.C."/>
            <person name="Grigoriev I.V."/>
            <person name="U'Ren J.M."/>
        </authorList>
    </citation>
    <scope>NUCLEOTIDE SEQUENCE [LARGE SCALE GENOMIC DNA]</scope>
    <source>
        <strain evidence="1 2">ER1909</strain>
    </source>
</reference>
<keyword evidence="2" id="KW-1185">Reference proteome</keyword>
<evidence type="ECO:0000313" key="1">
    <source>
        <dbReference type="EMBL" id="KAI6089219.1"/>
    </source>
</evidence>
<organism evidence="1 2">
    <name type="scientific">Hypoxylon rubiginosum</name>
    <dbReference type="NCBI Taxonomy" id="110542"/>
    <lineage>
        <taxon>Eukaryota</taxon>
        <taxon>Fungi</taxon>
        <taxon>Dikarya</taxon>
        <taxon>Ascomycota</taxon>
        <taxon>Pezizomycotina</taxon>
        <taxon>Sordariomycetes</taxon>
        <taxon>Xylariomycetidae</taxon>
        <taxon>Xylariales</taxon>
        <taxon>Hypoxylaceae</taxon>
        <taxon>Hypoxylon</taxon>
    </lineage>
</organism>
<proteinExistence type="predicted"/>
<dbReference type="EMBL" id="MU394297">
    <property type="protein sequence ID" value="KAI6089219.1"/>
    <property type="molecule type" value="Genomic_DNA"/>
</dbReference>
<gene>
    <name evidence="1" type="ORF">F4821DRAFT_276413</name>
</gene>
<protein>
    <submittedName>
        <fullName evidence="1">Uncharacterized protein</fullName>
    </submittedName>
</protein>
<sequence>MASTFDVSPETYASMSHWFKRQLFETPPEVSPRDVDLTGKTAIVTGANQGIGLEIARQLLDLGLKKLVIGVRDEAKGRAAAIELLQGRRLPPGAIEVWGLDMLSYDSVVSFAHRVSQLDQLEIVVLNAGIFRLERTINKSTGHEEDVQTNYLSLVLLLILLLPVLKAKNMARSPGKITIVSSDAAGMSKFQEQDADPLLPALDDKAANWEGQERYGTSKLLGQLFLAEIAKRIPPSVAVINGACPGLCRSSGLARDAQSSMIRYPLGIYFWLFGRVPSVGARVVVNAAVKQGTVSHGQVIDGGRLRPMAQLVYTTKGEEVAKRLWRETMDELSFAKVESIVEELSDKAGKPAK</sequence>
<comment type="caution">
    <text evidence="1">The sequence shown here is derived from an EMBL/GenBank/DDBJ whole genome shotgun (WGS) entry which is preliminary data.</text>
</comment>
<evidence type="ECO:0000313" key="2">
    <source>
        <dbReference type="Proteomes" id="UP001497680"/>
    </source>
</evidence>